<dbReference type="InterPro" id="IPR039422">
    <property type="entry name" value="MarR/SlyA-like"/>
</dbReference>
<dbReference type="RefSeq" id="WP_123960425.1">
    <property type="nucleotide sequence ID" value="NZ_CP033898.1"/>
</dbReference>
<keyword evidence="3" id="KW-1185">Reference proteome</keyword>
<dbReference type="SUPFAM" id="SSF46785">
    <property type="entry name" value="Winged helix' DNA-binding domain"/>
    <property type="match status" value="1"/>
</dbReference>
<feature type="domain" description="HTH marR-type" evidence="1">
    <location>
        <begin position="11"/>
        <end position="147"/>
    </location>
</feature>
<dbReference type="GO" id="GO:0006950">
    <property type="term" value="P:response to stress"/>
    <property type="evidence" value="ECO:0007669"/>
    <property type="project" value="TreeGrafter"/>
</dbReference>
<dbReference type="AlphaFoldDB" id="A0A3G6IV65"/>
<evidence type="ECO:0000259" key="1">
    <source>
        <dbReference type="PROSITE" id="PS50995"/>
    </source>
</evidence>
<dbReference type="Proteomes" id="UP000271426">
    <property type="component" value="Chromosome"/>
</dbReference>
<dbReference type="GO" id="GO:0003700">
    <property type="term" value="F:DNA-binding transcription factor activity"/>
    <property type="evidence" value="ECO:0007669"/>
    <property type="project" value="InterPro"/>
</dbReference>
<dbReference type="PANTHER" id="PTHR33164">
    <property type="entry name" value="TRANSCRIPTIONAL REGULATOR, MARR FAMILY"/>
    <property type="match status" value="1"/>
</dbReference>
<evidence type="ECO:0000313" key="3">
    <source>
        <dbReference type="Proteomes" id="UP000271426"/>
    </source>
</evidence>
<name>A0A3G6IV65_9CORY</name>
<dbReference type="InterPro" id="IPR036390">
    <property type="entry name" value="WH_DNA-bd_sf"/>
</dbReference>
<dbReference type="KEGG" id="cpso:CPPEL_06985"/>
<dbReference type="SMART" id="SM00347">
    <property type="entry name" value="HTH_MARR"/>
    <property type="match status" value="1"/>
</dbReference>
<sequence length="162" mass="18625">MKTPEWLNDEEQRLWRLMLAANRKVDRAIEESLNTGYDLTTPEFGVLVSLSEHPEKRMRLRELCAALNWDRSRTSHQITRMERRGLVDKQRCSGDGRGVLVALTKEGERRLKQAVPEHVQTVRELVFDRLSQEQAQAIHDFSLAVLGSDVEHLNIPKGKNNG</sequence>
<dbReference type="EMBL" id="CP033898">
    <property type="protein sequence ID" value="AZA09507.1"/>
    <property type="molecule type" value="Genomic_DNA"/>
</dbReference>
<protein>
    <submittedName>
        <fullName evidence="2">Organic hydroperoxide resistance transcriptional regulator</fullName>
    </submittedName>
</protein>
<proteinExistence type="predicted"/>
<reference evidence="2 3" key="1">
    <citation type="submission" date="2018-11" db="EMBL/GenBank/DDBJ databases">
        <authorList>
            <person name="Kleinhagauer T."/>
            <person name="Glaeser S.P."/>
            <person name="Spergser J."/>
            <person name="Ruckert C."/>
            <person name="Kaempfer P."/>
            <person name="Busse H.-J."/>
        </authorList>
    </citation>
    <scope>NUCLEOTIDE SEQUENCE [LARGE SCALE GENOMIC DNA]</scope>
    <source>
        <strain evidence="2 3">812CH</strain>
    </source>
</reference>
<evidence type="ECO:0000313" key="2">
    <source>
        <dbReference type="EMBL" id="AZA09507.1"/>
    </source>
</evidence>
<organism evidence="2 3">
    <name type="scientific">Corynebacterium pseudopelargi</name>
    <dbReference type="NCBI Taxonomy" id="2080757"/>
    <lineage>
        <taxon>Bacteria</taxon>
        <taxon>Bacillati</taxon>
        <taxon>Actinomycetota</taxon>
        <taxon>Actinomycetes</taxon>
        <taxon>Mycobacteriales</taxon>
        <taxon>Corynebacteriaceae</taxon>
        <taxon>Corynebacterium</taxon>
    </lineage>
</organism>
<gene>
    <name evidence="2" type="primary">ohrR</name>
    <name evidence="2" type="ORF">CPPEL_06985</name>
</gene>
<dbReference type="Gene3D" id="1.10.10.10">
    <property type="entry name" value="Winged helix-like DNA-binding domain superfamily/Winged helix DNA-binding domain"/>
    <property type="match status" value="1"/>
</dbReference>
<dbReference type="InterPro" id="IPR000835">
    <property type="entry name" value="HTH_MarR-typ"/>
</dbReference>
<dbReference type="PROSITE" id="PS50995">
    <property type="entry name" value="HTH_MARR_2"/>
    <property type="match status" value="1"/>
</dbReference>
<dbReference type="InterPro" id="IPR036388">
    <property type="entry name" value="WH-like_DNA-bd_sf"/>
</dbReference>
<dbReference type="Pfam" id="PF12802">
    <property type="entry name" value="MarR_2"/>
    <property type="match status" value="1"/>
</dbReference>
<dbReference type="PANTHER" id="PTHR33164:SF99">
    <property type="entry name" value="MARR FAMILY REGULATORY PROTEIN"/>
    <property type="match status" value="1"/>
</dbReference>
<accession>A0A3G6IV65</accession>
<dbReference type="OrthoDB" id="8635520at2"/>